<evidence type="ECO:0000313" key="2">
    <source>
        <dbReference type="EMBL" id="NKE72577.1"/>
    </source>
</evidence>
<gene>
    <name evidence="2" type="ORF">MNODULE_17640</name>
</gene>
<evidence type="ECO:0000313" key="3">
    <source>
        <dbReference type="Proteomes" id="UP000534783"/>
    </source>
</evidence>
<feature type="transmembrane region" description="Helical" evidence="1">
    <location>
        <begin position="20"/>
        <end position="39"/>
    </location>
</feature>
<name>A0A7X6DSR3_9BACT</name>
<dbReference type="AlphaFoldDB" id="A0A7X6DSR3"/>
<keyword evidence="1" id="KW-0812">Transmembrane</keyword>
<keyword evidence="1" id="KW-0472">Membrane</keyword>
<accession>A0A7X6DSR3</accession>
<comment type="caution">
    <text evidence="2">The sequence shown here is derived from an EMBL/GenBank/DDBJ whole genome shotgun (WGS) entry which is preliminary data.</text>
</comment>
<dbReference type="Proteomes" id="UP000534783">
    <property type="component" value="Unassembled WGS sequence"/>
</dbReference>
<protein>
    <submittedName>
        <fullName evidence="2">Uncharacterized protein</fullName>
    </submittedName>
</protein>
<evidence type="ECO:0000256" key="1">
    <source>
        <dbReference type="SAM" id="Phobius"/>
    </source>
</evidence>
<dbReference type="EMBL" id="VTOW01000003">
    <property type="protein sequence ID" value="NKE72577.1"/>
    <property type="molecule type" value="Genomic_DNA"/>
</dbReference>
<dbReference type="RefSeq" id="WP_168062354.1">
    <property type="nucleotide sequence ID" value="NZ_VTOW01000003.1"/>
</dbReference>
<keyword evidence="3" id="KW-1185">Reference proteome</keyword>
<keyword evidence="1" id="KW-1133">Transmembrane helix</keyword>
<sequence>MSIEPKEIEPTGWVKKLGPYFVILFLGLALGGFIISFLLPSIWKPDSLAAIEFIKADYQSMLAEGVRDLPEETTAYAEREECWTGDQTHCVYGWYTEWKGAVYLISYTYGTREDDRRGILRGWWWEVDMKNKTARPVWLSEALWKSYALQPTEGFLGLIDSAENPLHPAIPPLMKIP</sequence>
<proteinExistence type="predicted"/>
<reference evidence="2 3" key="1">
    <citation type="journal article" date="2020" name="Nature">
        <title>Bacterial chemolithoautotrophy via manganese oxidation.</title>
        <authorList>
            <person name="Yu H."/>
            <person name="Leadbetter J.R."/>
        </authorList>
    </citation>
    <scope>NUCLEOTIDE SEQUENCE [LARGE SCALE GENOMIC DNA]</scope>
    <source>
        <strain evidence="2 3">Mn-1</strain>
    </source>
</reference>
<organism evidence="2 3">
    <name type="scientific">Candidatus Manganitrophus noduliformans</name>
    <dbReference type="NCBI Taxonomy" id="2606439"/>
    <lineage>
        <taxon>Bacteria</taxon>
        <taxon>Pseudomonadati</taxon>
        <taxon>Nitrospirota</taxon>
        <taxon>Nitrospiria</taxon>
        <taxon>Candidatus Troglogloeales</taxon>
        <taxon>Candidatus Manganitrophaceae</taxon>
        <taxon>Candidatus Manganitrophus</taxon>
    </lineage>
</organism>